<dbReference type="GO" id="GO:0007005">
    <property type="term" value="P:mitochondrion organization"/>
    <property type="evidence" value="ECO:0007669"/>
    <property type="project" value="TreeGrafter"/>
</dbReference>
<name>A0A7J7H8U4_CAMSI</name>
<dbReference type="NCBIfam" id="TIGR00756">
    <property type="entry name" value="PPR"/>
    <property type="match status" value="1"/>
</dbReference>
<reference evidence="5 6" key="2">
    <citation type="submission" date="2020-07" db="EMBL/GenBank/DDBJ databases">
        <title>Genome assembly of wild tea tree DASZ reveals pedigree and selection history of tea varieties.</title>
        <authorList>
            <person name="Zhang W."/>
        </authorList>
    </citation>
    <scope>NUCLEOTIDE SEQUENCE [LARGE SCALE GENOMIC DNA]</scope>
    <source>
        <strain evidence="6">cv. G240</strain>
        <tissue evidence="5">Leaf</tissue>
    </source>
</reference>
<dbReference type="Proteomes" id="UP000593564">
    <property type="component" value="Unassembled WGS sequence"/>
</dbReference>
<dbReference type="InterPro" id="IPR051114">
    <property type="entry name" value="Mito_RNA_Proc_CCM1"/>
</dbReference>
<dbReference type="GO" id="GO:0006396">
    <property type="term" value="P:RNA processing"/>
    <property type="evidence" value="ECO:0007669"/>
    <property type="project" value="TreeGrafter"/>
</dbReference>
<dbReference type="InterPro" id="IPR011990">
    <property type="entry name" value="TPR-like_helical_dom_sf"/>
</dbReference>
<comment type="similarity">
    <text evidence="1">Belongs to the PPR family. P subfamily.</text>
</comment>
<evidence type="ECO:0000256" key="3">
    <source>
        <dbReference type="PROSITE-ProRule" id="PRU00708"/>
    </source>
</evidence>
<evidence type="ECO:0000313" key="6">
    <source>
        <dbReference type="Proteomes" id="UP000593564"/>
    </source>
</evidence>
<evidence type="ECO:0000256" key="4">
    <source>
        <dbReference type="SAM" id="MobiDB-lite"/>
    </source>
</evidence>
<gene>
    <name evidence="5" type="ORF">HYC85_014221</name>
</gene>
<feature type="compositionally biased region" description="Basic residues" evidence="4">
    <location>
        <begin position="1"/>
        <end position="10"/>
    </location>
</feature>
<organism evidence="5 6">
    <name type="scientific">Camellia sinensis</name>
    <name type="common">Tea plant</name>
    <name type="synonym">Thea sinensis</name>
    <dbReference type="NCBI Taxonomy" id="4442"/>
    <lineage>
        <taxon>Eukaryota</taxon>
        <taxon>Viridiplantae</taxon>
        <taxon>Streptophyta</taxon>
        <taxon>Embryophyta</taxon>
        <taxon>Tracheophyta</taxon>
        <taxon>Spermatophyta</taxon>
        <taxon>Magnoliopsida</taxon>
        <taxon>eudicotyledons</taxon>
        <taxon>Gunneridae</taxon>
        <taxon>Pentapetalae</taxon>
        <taxon>asterids</taxon>
        <taxon>Ericales</taxon>
        <taxon>Theaceae</taxon>
        <taxon>Camellia</taxon>
    </lineage>
</organism>
<dbReference type="GO" id="GO:0003729">
    <property type="term" value="F:mRNA binding"/>
    <property type="evidence" value="ECO:0007669"/>
    <property type="project" value="TreeGrafter"/>
</dbReference>
<dbReference type="AlphaFoldDB" id="A0A7J7H8U4"/>
<dbReference type="GO" id="GO:0005739">
    <property type="term" value="C:mitochondrion"/>
    <property type="evidence" value="ECO:0007669"/>
    <property type="project" value="TreeGrafter"/>
</dbReference>
<accession>A0A7J7H8U4</accession>
<evidence type="ECO:0000313" key="5">
    <source>
        <dbReference type="EMBL" id="KAF5948264.1"/>
    </source>
</evidence>
<feature type="compositionally biased region" description="Basic and acidic residues" evidence="4">
    <location>
        <begin position="11"/>
        <end position="21"/>
    </location>
</feature>
<keyword evidence="2" id="KW-0677">Repeat</keyword>
<comment type="caution">
    <text evidence="5">The sequence shown here is derived from an EMBL/GenBank/DDBJ whole genome shotgun (WGS) entry which is preliminary data.</text>
</comment>
<dbReference type="PANTHER" id="PTHR47934:SF6">
    <property type="entry name" value="MITOCHONDRIAL GROUP I INTRON SPLICING FACTOR CCM1-RELATED"/>
    <property type="match status" value="1"/>
</dbReference>
<evidence type="ECO:0000256" key="1">
    <source>
        <dbReference type="ARBA" id="ARBA00007626"/>
    </source>
</evidence>
<dbReference type="PROSITE" id="PS51375">
    <property type="entry name" value="PPR"/>
    <property type="match status" value="1"/>
</dbReference>
<dbReference type="PANTHER" id="PTHR47934">
    <property type="entry name" value="PENTATRICOPEPTIDE REPEAT-CONTAINING PROTEIN PET309, MITOCHONDRIAL"/>
    <property type="match status" value="1"/>
</dbReference>
<dbReference type="Gene3D" id="1.25.40.10">
    <property type="entry name" value="Tetratricopeptide repeat domain"/>
    <property type="match status" value="1"/>
</dbReference>
<feature type="region of interest" description="Disordered" evidence="4">
    <location>
        <begin position="1"/>
        <end position="21"/>
    </location>
</feature>
<evidence type="ECO:0008006" key="7">
    <source>
        <dbReference type="Google" id="ProtNLM"/>
    </source>
</evidence>
<protein>
    <recommendedName>
        <fullName evidence="7">Pentacotripeptide-repeat region of PRORP domain-containing protein</fullName>
    </recommendedName>
</protein>
<dbReference type="Pfam" id="PF13041">
    <property type="entry name" value="PPR_2"/>
    <property type="match status" value="1"/>
</dbReference>
<dbReference type="EMBL" id="JACBKZ010000006">
    <property type="protein sequence ID" value="KAF5948264.1"/>
    <property type="molecule type" value="Genomic_DNA"/>
</dbReference>
<sequence>MHPSKTPHHRQKEEEPQIERETVLNDVRTDFGERNIYVINGEDGSKNPSTESVSTIIYVTALRAPMSLMSTPVSKIAASLYHFRNSFFQFSSIRLITSLHTLEESVRAAVEAKTYQEIPELLIASKGSFQHPNPFSFLSTFTQHLRTQIIDEILQSFILLRPRSHGKVAYSCLLSYTLQSPNPLPLALAILQRTLRAGCIPVPQTLLLLSAAWLDRRHSQSVSNILLEMQSIGYRPDSGICNYLISSLCAVDQLNEAVKVLKGMSGAGCVPDLESYDAVIGAMCAVRKTTDAAEKMKEMVAKIGLTPRQETIVKVVATMRANKDIWRAVEMIDFLEKAGFPVGFESYELVVEGCLECGEFVLAGKVVMAMTRRGFIPYIKARQKVVEGLASVGEQELSSAVRQNFGFITIAIYSLIRTPIANCNSSLKSAENRTNHLQLYQNFRSQQAMLMQMP</sequence>
<dbReference type="InterPro" id="IPR002885">
    <property type="entry name" value="PPR_rpt"/>
</dbReference>
<feature type="repeat" description="PPR" evidence="3">
    <location>
        <begin position="237"/>
        <end position="271"/>
    </location>
</feature>
<proteinExistence type="inferred from homology"/>
<evidence type="ECO:0000256" key="2">
    <source>
        <dbReference type="ARBA" id="ARBA00022737"/>
    </source>
</evidence>
<keyword evidence="6" id="KW-1185">Reference proteome</keyword>
<reference evidence="6" key="1">
    <citation type="journal article" date="2020" name="Nat. Commun.">
        <title>Genome assembly of wild tea tree DASZ reveals pedigree and selection history of tea varieties.</title>
        <authorList>
            <person name="Zhang W."/>
            <person name="Zhang Y."/>
            <person name="Qiu H."/>
            <person name="Guo Y."/>
            <person name="Wan H."/>
            <person name="Zhang X."/>
            <person name="Scossa F."/>
            <person name="Alseekh S."/>
            <person name="Zhang Q."/>
            <person name="Wang P."/>
            <person name="Xu L."/>
            <person name="Schmidt M.H."/>
            <person name="Jia X."/>
            <person name="Li D."/>
            <person name="Zhu A."/>
            <person name="Guo F."/>
            <person name="Chen W."/>
            <person name="Ni D."/>
            <person name="Usadel B."/>
            <person name="Fernie A.R."/>
            <person name="Wen W."/>
        </authorList>
    </citation>
    <scope>NUCLEOTIDE SEQUENCE [LARGE SCALE GENOMIC DNA]</scope>
    <source>
        <strain evidence="6">cv. G240</strain>
    </source>
</reference>